<evidence type="ECO:0008006" key="3">
    <source>
        <dbReference type="Google" id="ProtNLM"/>
    </source>
</evidence>
<comment type="caution">
    <text evidence="1">The sequence shown here is derived from an EMBL/GenBank/DDBJ whole genome shotgun (WGS) entry which is preliminary data.</text>
</comment>
<protein>
    <recommendedName>
        <fullName evidence="3">Cellular nucleic acid-binding protein</fullName>
    </recommendedName>
</protein>
<name>A0A392SW31_9FABA</name>
<feature type="non-terminal residue" evidence="1">
    <location>
        <position position="64"/>
    </location>
</feature>
<organism evidence="1 2">
    <name type="scientific">Trifolium medium</name>
    <dbReference type="NCBI Taxonomy" id="97028"/>
    <lineage>
        <taxon>Eukaryota</taxon>
        <taxon>Viridiplantae</taxon>
        <taxon>Streptophyta</taxon>
        <taxon>Embryophyta</taxon>
        <taxon>Tracheophyta</taxon>
        <taxon>Spermatophyta</taxon>
        <taxon>Magnoliopsida</taxon>
        <taxon>eudicotyledons</taxon>
        <taxon>Gunneridae</taxon>
        <taxon>Pentapetalae</taxon>
        <taxon>rosids</taxon>
        <taxon>fabids</taxon>
        <taxon>Fabales</taxon>
        <taxon>Fabaceae</taxon>
        <taxon>Papilionoideae</taxon>
        <taxon>50 kb inversion clade</taxon>
        <taxon>NPAAA clade</taxon>
        <taxon>Hologalegina</taxon>
        <taxon>IRL clade</taxon>
        <taxon>Trifolieae</taxon>
        <taxon>Trifolium</taxon>
    </lineage>
</organism>
<evidence type="ECO:0000313" key="2">
    <source>
        <dbReference type="Proteomes" id="UP000265520"/>
    </source>
</evidence>
<accession>A0A392SW31</accession>
<dbReference type="AlphaFoldDB" id="A0A392SW31"/>
<dbReference type="InterPro" id="IPR032567">
    <property type="entry name" value="RTL1-rel"/>
</dbReference>
<keyword evidence="2" id="KW-1185">Reference proteome</keyword>
<evidence type="ECO:0000313" key="1">
    <source>
        <dbReference type="EMBL" id="MCI52265.1"/>
    </source>
</evidence>
<reference evidence="1 2" key="1">
    <citation type="journal article" date="2018" name="Front. Plant Sci.">
        <title>Red Clover (Trifolium pratense) and Zigzag Clover (T. medium) - A Picture of Genomic Similarities and Differences.</title>
        <authorList>
            <person name="Dluhosova J."/>
            <person name="Istvanek J."/>
            <person name="Nedelnik J."/>
            <person name="Repkova J."/>
        </authorList>
    </citation>
    <scope>NUCLEOTIDE SEQUENCE [LARGE SCALE GENOMIC DNA]</scope>
    <source>
        <strain evidence="2">cv. 10/8</strain>
        <tissue evidence="1">Leaf</tissue>
    </source>
</reference>
<dbReference type="InterPro" id="IPR043502">
    <property type="entry name" value="DNA/RNA_pol_sf"/>
</dbReference>
<dbReference type="PANTHER" id="PTHR15503">
    <property type="entry name" value="LDOC1 RELATED"/>
    <property type="match status" value="1"/>
</dbReference>
<proteinExistence type="predicted"/>
<sequence>MFVWRIYAWFNYFRTFPSEIPGFPPVREVGFFIDLHPGTGPISVSPYRMAPAELVELKSQIEDL</sequence>
<dbReference type="Proteomes" id="UP000265520">
    <property type="component" value="Unassembled WGS sequence"/>
</dbReference>
<dbReference type="PANTHER" id="PTHR15503:SF45">
    <property type="entry name" value="RNA-DIRECTED DNA POLYMERASE HOMOLOG"/>
    <property type="match status" value="1"/>
</dbReference>
<dbReference type="EMBL" id="LXQA010444536">
    <property type="protein sequence ID" value="MCI52265.1"/>
    <property type="molecule type" value="Genomic_DNA"/>
</dbReference>
<dbReference type="SUPFAM" id="SSF56672">
    <property type="entry name" value="DNA/RNA polymerases"/>
    <property type="match status" value="1"/>
</dbReference>